<dbReference type="Pfam" id="PF13417">
    <property type="entry name" value="GST_N_3"/>
    <property type="match status" value="1"/>
</dbReference>
<dbReference type="CDD" id="cd03046">
    <property type="entry name" value="GST_N_GTT1_like"/>
    <property type="match status" value="1"/>
</dbReference>
<evidence type="ECO:0000259" key="2">
    <source>
        <dbReference type="PROSITE" id="PS50404"/>
    </source>
</evidence>
<dbReference type="Gene3D" id="1.20.1050.10">
    <property type="match status" value="1"/>
</dbReference>
<proteinExistence type="inferred from homology"/>
<evidence type="ECO:0000313" key="4">
    <source>
        <dbReference type="EMBL" id="ETN39295.1"/>
    </source>
</evidence>
<accession>W2RSK5</accession>
<name>W2RSK5_CYPE1</name>
<dbReference type="Pfam" id="PF00043">
    <property type="entry name" value="GST_C"/>
    <property type="match status" value="1"/>
</dbReference>
<dbReference type="InterPro" id="IPR004046">
    <property type="entry name" value="GST_C"/>
</dbReference>
<dbReference type="PANTHER" id="PTHR44051:SF9">
    <property type="entry name" value="GLUTATHIONE S-TRANSFERASE 1"/>
    <property type="match status" value="1"/>
</dbReference>
<dbReference type="InParanoid" id="W2RSK5"/>
<sequence length="237" mass="26943">MTSKPQITLWFLNASRAVRIAWMLQALNLPYELVRAERASNGLAPPEFRQKIPGSLRKSPTIQDGDLVLQESVAIIEYLCETYDKEHVFLPTEAKERLKVKEWLSASEGTFLMHGIAIMYARARLPQDLPNRAEVWKEMNQSMSGNIDNALNWLNSELKKSHSNGGKYLVGGRLTAADIGMLFGLQLIYDRKLGLEHLENSGNGKWPDIEKWMDYLQDEKSWKDCVAKTGFRMGATL</sequence>
<protein>
    <recommendedName>
        <fullName evidence="6">Glutathione S-transferase</fullName>
    </recommendedName>
</protein>
<dbReference type="EMBL" id="KB822721">
    <property type="protein sequence ID" value="ETN39295.1"/>
    <property type="molecule type" value="Genomic_DNA"/>
</dbReference>
<keyword evidence="5" id="KW-1185">Reference proteome</keyword>
<dbReference type="PROSITE" id="PS50405">
    <property type="entry name" value="GST_CTER"/>
    <property type="match status" value="1"/>
</dbReference>
<dbReference type="VEuPathDB" id="FungiDB:HMPREF1541_05518"/>
<dbReference type="eggNOG" id="KOG0867">
    <property type="taxonomic scope" value="Eukaryota"/>
</dbReference>
<dbReference type="Proteomes" id="UP000030752">
    <property type="component" value="Unassembled WGS sequence"/>
</dbReference>
<dbReference type="InterPro" id="IPR040079">
    <property type="entry name" value="Glutathione_S-Trfase"/>
</dbReference>
<dbReference type="SFLD" id="SFLDG00358">
    <property type="entry name" value="Main_(cytGST)"/>
    <property type="match status" value="1"/>
</dbReference>
<dbReference type="InterPro" id="IPR004045">
    <property type="entry name" value="Glutathione_S-Trfase_N"/>
</dbReference>
<dbReference type="RefSeq" id="XP_008718080.1">
    <property type="nucleotide sequence ID" value="XM_008719858.1"/>
</dbReference>
<dbReference type="SUPFAM" id="SSF52833">
    <property type="entry name" value="Thioredoxin-like"/>
    <property type="match status" value="1"/>
</dbReference>
<feature type="domain" description="GST C-terminal" evidence="3">
    <location>
        <begin position="93"/>
        <end position="237"/>
    </location>
</feature>
<dbReference type="InterPro" id="IPR036249">
    <property type="entry name" value="Thioredoxin-like_sf"/>
</dbReference>
<dbReference type="PROSITE" id="PS50404">
    <property type="entry name" value="GST_NTER"/>
    <property type="match status" value="1"/>
</dbReference>
<evidence type="ECO:0000313" key="5">
    <source>
        <dbReference type="Proteomes" id="UP000030752"/>
    </source>
</evidence>
<dbReference type="HOGENOM" id="CLU_011226_15_0_1"/>
<comment type="similarity">
    <text evidence="1">Belongs to the GST superfamily.</text>
</comment>
<dbReference type="SUPFAM" id="SSF47616">
    <property type="entry name" value="GST C-terminal domain-like"/>
    <property type="match status" value="1"/>
</dbReference>
<gene>
    <name evidence="4" type="ORF">HMPREF1541_05518</name>
</gene>
<dbReference type="PANTHER" id="PTHR44051">
    <property type="entry name" value="GLUTATHIONE S-TRANSFERASE-RELATED"/>
    <property type="match status" value="1"/>
</dbReference>
<dbReference type="Gene3D" id="3.40.30.10">
    <property type="entry name" value="Glutaredoxin"/>
    <property type="match status" value="1"/>
</dbReference>
<dbReference type="AlphaFoldDB" id="W2RSK5"/>
<feature type="domain" description="GST N-terminal" evidence="2">
    <location>
        <begin position="4"/>
        <end position="87"/>
    </location>
</feature>
<organism evidence="4 5">
    <name type="scientific">Cyphellophora europaea (strain CBS 101466)</name>
    <name type="common">Phialophora europaea</name>
    <dbReference type="NCBI Taxonomy" id="1220924"/>
    <lineage>
        <taxon>Eukaryota</taxon>
        <taxon>Fungi</taxon>
        <taxon>Dikarya</taxon>
        <taxon>Ascomycota</taxon>
        <taxon>Pezizomycotina</taxon>
        <taxon>Eurotiomycetes</taxon>
        <taxon>Chaetothyriomycetidae</taxon>
        <taxon>Chaetothyriales</taxon>
        <taxon>Cyphellophoraceae</taxon>
        <taxon>Cyphellophora</taxon>
    </lineage>
</organism>
<evidence type="ECO:0000259" key="3">
    <source>
        <dbReference type="PROSITE" id="PS50405"/>
    </source>
</evidence>
<dbReference type="SFLD" id="SFLDS00019">
    <property type="entry name" value="Glutathione_Transferase_(cytos"/>
    <property type="match status" value="1"/>
</dbReference>
<evidence type="ECO:0000256" key="1">
    <source>
        <dbReference type="ARBA" id="ARBA00007409"/>
    </source>
</evidence>
<reference evidence="4 5" key="1">
    <citation type="submission" date="2013-03" db="EMBL/GenBank/DDBJ databases">
        <title>The Genome Sequence of Phialophora europaea CBS 101466.</title>
        <authorList>
            <consortium name="The Broad Institute Genomics Platform"/>
            <person name="Cuomo C."/>
            <person name="de Hoog S."/>
            <person name="Gorbushina A."/>
            <person name="Walker B."/>
            <person name="Young S.K."/>
            <person name="Zeng Q."/>
            <person name="Gargeya S."/>
            <person name="Fitzgerald M."/>
            <person name="Haas B."/>
            <person name="Abouelleil A."/>
            <person name="Allen A.W."/>
            <person name="Alvarado L."/>
            <person name="Arachchi H.M."/>
            <person name="Berlin A.M."/>
            <person name="Chapman S.B."/>
            <person name="Gainer-Dewar J."/>
            <person name="Goldberg J."/>
            <person name="Griggs A."/>
            <person name="Gujja S."/>
            <person name="Hansen M."/>
            <person name="Howarth C."/>
            <person name="Imamovic A."/>
            <person name="Ireland A."/>
            <person name="Larimer J."/>
            <person name="McCowan C."/>
            <person name="Murphy C."/>
            <person name="Pearson M."/>
            <person name="Poon T.W."/>
            <person name="Priest M."/>
            <person name="Roberts A."/>
            <person name="Saif S."/>
            <person name="Shea T."/>
            <person name="Sisk P."/>
            <person name="Sykes S."/>
            <person name="Wortman J."/>
            <person name="Nusbaum C."/>
            <person name="Birren B."/>
        </authorList>
    </citation>
    <scope>NUCLEOTIDE SEQUENCE [LARGE SCALE GENOMIC DNA]</scope>
    <source>
        <strain evidence="4 5">CBS 101466</strain>
    </source>
</reference>
<dbReference type="STRING" id="1220924.W2RSK5"/>
<dbReference type="GeneID" id="19972857"/>
<dbReference type="OrthoDB" id="2309723at2759"/>
<dbReference type="InterPro" id="IPR010987">
    <property type="entry name" value="Glutathione-S-Trfase_C-like"/>
</dbReference>
<evidence type="ECO:0008006" key="6">
    <source>
        <dbReference type="Google" id="ProtNLM"/>
    </source>
</evidence>
<dbReference type="InterPro" id="IPR036282">
    <property type="entry name" value="Glutathione-S-Trfase_C_sf"/>
</dbReference>